<dbReference type="Proteomes" id="UP001057402">
    <property type="component" value="Chromosome 2"/>
</dbReference>
<reference evidence="2" key="1">
    <citation type="journal article" date="2023" name="Front. Plant Sci.">
        <title>Chromosomal-level genome assembly of Melastoma candidum provides insights into trichome evolution.</title>
        <authorList>
            <person name="Zhong Y."/>
            <person name="Wu W."/>
            <person name="Sun C."/>
            <person name="Zou P."/>
            <person name="Liu Y."/>
            <person name="Dai S."/>
            <person name="Zhou R."/>
        </authorList>
    </citation>
    <scope>NUCLEOTIDE SEQUENCE [LARGE SCALE GENOMIC DNA]</scope>
</reference>
<keyword evidence="2" id="KW-1185">Reference proteome</keyword>
<evidence type="ECO:0000313" key="2">
    <source>
        <dbReference type="Proteomes" id="UP001057402"/>
    </source>
</evidence>
<accession>A0ACB9S9J7</accession>
<dbReference type="EMBL" id="CM042881">
    <property type="protein sequence ID" value="KAI4386238.1"/>
    <property type="molecule type" value="Genomic_DNA"/>
</dbReference>
<gene>
    <name evidence="1" type="ORF">MLD38_004185</name>
</gene>
<evidence type="ECO:0000313" key="1">
    <source>
        <dbReference type="EMBL" id="KAI4386238.1"/>
    </source>
</evidence>
<comment type="caution">
    <text evidence="1">The sequence shown here is derived from an EMBL/GenBank/DDBJ whole genome shotgun (WGS) entry which is preliminary data.</text>
</comment>
<sequence length="593" mass="65433">MGVYDNGENGEADEDASLCNSERSIDTRCQIEDRLSGAESFKSSTDGTEVILDDAIRSSQRSHASSSYNMESEDGQKGEAHNVAACAEGTPGSSFTFMASSSHQGQSTVMRRKTKKKPFTNAGCSSSKLSSCSGDSFTTVWPSLSSEAQSVTSHNHESINQFTYPSELGRQADSSSVKGGVINLGLETTSATPLAAQEACQKWRLRGNQAYTSGDALKAEECYTQGINSIQKDMASRSCSRALMLCYSNRAAVRMSLGRLNDAIQDCMMAISLDPYFFKVELRAAKYEIPDLGAEQPLVDSARELLHLKVMKLFGLEDMQKLLKIILQLCHAMSSRALLQLFAFAIAAAYKASGQILDAIADCSLVIALTGNYIKAISRPASLFEMIRDYEQAAADLQRLVSALTKQLEENTDRVEGSDSLLSCAAELRQMHVKLAEMEEEARKDIPLDVYLILGVESSASLSQIKKAYRRAALRHHPDKATQFLSRNKNGDDKIWKAIAEEVKKDADRLFKMIGVAYAVLSDPVKRSRHDADEEMRKSQKKHAAASTPRTYKGATNPPPFERGIRKSHSEVWRYYSSQQAQRPESSSWTKYK</sequence>
<proteinExistence type="predicted"/>
<protein>
    <submittedName>
        <fullName evidence="1">Uncharacterized protein</fullName>
    </submittedName>
</protein>
<organism evidence="1 2">
    <name type="scientific">Melastoma candidum</name>
    <dbReference type="NCBI Taxonomy" id="119954"/>
    <lineage>
        <taxon>Eukaryota</taxon>
        <taxon>Viridiplantae</taxon>
        <taxon>Streptophyta</taxon>
        <taxon>Embryophyta</taxon>
        <taxon>Tracheophyta</taxon>
        <taxon>Spermatophyta</taxon>
        <taxon>Magnoliopsida</taxon>
        <taxon>eudicotyledons</taxon>
        <taxon>Gunneridae</taxon>
        <taxon>Pentapetalae</taxon>
        <taxon>rosids</taxon>
        <taxon>malvids</taxon>
        <taxon>Myrtales</taxon>
        <taxon>Melastomataceae</taxon>
        <taxon>Melastomatoideae</taxon>
        <taxon>Melastomateae</taxon>
        <taxon>Melastoma</taxon>
    </lineage>
</organism>
<name>A0ACB9S9J7_9MYRT</name>